<dbReference type="SUPFAM" id="SSF54285">
    <property type="entry name" value="MoaD/ThiS"/>
    <property type="match status" value="1"/>
</dbReference>
<dbReference type="CDD" id="cd00754">
    <property type="entry name" value="Ubl_MoaD"/>
    <property type="match status" value="1"/>
</dbReference>
<accession>A0A554VJJ1</accession>
<comment type="similarity">
    <text evidence="2">Belongs to the MoaD family.</text>
</comment>
<dbReference type="InterPro" id="IPR044672">
    <property type="entry name" value="MOCS2A"/>
</dbReference>
<evidence type="ECO:0000313" key="4">
    <source>
        <dbReference type="EMBL" id="TSE08086.1"/>
    </source>
</evidence>
<dbReference type="Proteomes" id="UP000318833">
    <property type="component" value="Unassembled WGS sequence"/>
</dbReference>
<dbReference type="PANTHER" id="PTHR33359">
    <property type="entry name" value="MOLYBDOPTERIN SYNTHASE SULFUR CARRIER SUBUNIT"/>
    <property type="match status" value="1"/>
</dbReference>
<dbReference type="Gene3D" id="3.10.20.30">
    <property type="match status" value="1"/>
</dbReference>
<gene>
    <name evidence="4" type="ORF">FOF46_13590</name>
</gene>
<reference evidence="4 5" key="1">
    <citation type="submission" date="2019-07" db="EMBL/GenBank/DDBJ databases">
        <title>The draft genome sequence of Aquimarina algiphila M91.</title>
        <authorList>
            <person name="Meng X."/>
        </authorList>
    </citation>
    <scope>NUCLEOTIDE SEQUENCE [LARGE SCALE GENOMIC DNA]</scope>
    <source>
        <strain evidence="4 5">M91</strain>
    </source>
</reference>
<keyword evidence="1" id="KW-0547">Nucleotide-binding</keyword>
<proteinExistence type="inferred from homology"/>
<dbReference type="RefSeq" id="WP_109434277.1">
    <property type="nucleotide sequence ID" value="NZ_CANLFO010000013.1"/>
</dbReference>
<evidence type="ECO:0000256" key="3">
    <source>
        <dbReference type="ARBA" id="ARBA00024247"/>
    </source>
</evidence>
<name>A0A554VJJ1_9FLAO</name>
<evidence type="ECO:0000313" key="5">
    <source>
        <dbReference type="Proteomes" id="UP000318833"/>
    </source>
</evidence>
<dbReference type="InterPro" id="IPR016155">
    <property type="entry name" value="Mopterin_synth/thiamin_S_b"/>
</dbReference>
<comment type="caution">
    <text evidence="4">The sequence shown here is derived from an EMBL/GenBank/DDBJ whole genome shotgun (WGS) entry which is preliminary data.</text>
</comment>
<organism evidence="4 5">
    <name type="scientific">Aquimarina algiphila</name>
    <dbReference type="NCBI Taxonomy" id="2047982"/>
    <lineage>
        <taxon>Bacteria</taxon>
        <taxon>Pseudomonadati</taxon>
        <taxon>Bacteroidota</taxon>
        <taxon>Flavobacteriia</taxon>
        <taxon>Flavobacteriales</taxon>
        <taxon>Flavobacteriaceae</taxon>
        <taxon>Aquimarina</taxon>
    </lineage>
</organism>
<evidence type="ECO:0000256" key="1">
    <source>
        <dbReference type="ARBA" id="ARBA00022741"/>
    </source>
</evidence>
<dbReference type="Pfam" id="PF02597">
    <property type="entry name" value="ThiS"/>
    <property type="match status" value="1"/>
</dbReference>
<dbReference type="GO" id="GO:0006777">
    <property type="term" value="P:Mo-molybdopterin cofactor biosynthetic process"/>
    <property type="evidence" value="ECO:0007669"/>
    <property type="project" value="InterPro"/>
</dbReference>
<dbReference type="GO" id="GO:1990133">
    <property type="term" value="C:molybdopterin adenylyltransferase complex"/>
    <property type="evidence" value="ECO:0007669"/>
    <property type="project" value="TreeGrafter"/>
</dbReference>
<dbReference type="GO" id="GO:0000166">
    <property type="term" value="F:nucleotide binding"/>
    <property type="evidence" value="ECO:0007669"/>
    <property type="project" value="UniProtKB-KW"/>
</dbReference>
<evidence type="ECO:0000256" key="2">
    <source>
        <dbReference type="ARBA" id="ARBA00024200"/>
    </source>
</evidence>
<dbReference type="AlphaFoldDB" id="A0A554VJJ1"/>
<dbReference type="EMBL" id="VLNR01000026">
    <property type="protein sequence ID" value="TSE08086.1"/>
    <property type="molecule type" value="Genomic_DNA"/>
</dbReference>
<dbReference type="OrthoDB" id="1191081at2"/>
<keyword evidence="5" id="KW-1185">Reference proteome</keyword>
<dbReference type="InterPro" id="IPR012675">
    <property type="entry name" value="Beta-grasp_dom_sf"/>
</dbReference>
<dbReference type="InterPro" id="IPR003749">
    <property type="entry name" value="ThiS/MoaD-like"/>
</dbReference>
<sequence>MQLTIKYFGMLAEATSINEEEVQTEVCSVSQLVEKLKHQHPKLSDKNFKIAVDQKLVDQNYMIDSKAEIALLPPFAGG</sequence>
<dbReference type="PANTHER" id="PTHR33359:SF1">
    <property type="entry name" value="MOLYBDOPTERIN SYNTHASE SULFUR CARRIER SUBUNIT"/>
    <property type="match status" value="1"/>
</dbReference>
<protein>
    <recommendedName>
        <fullName evidence="3">Molybdopterin synthase sulfur carrier subunit</fullName>
    </recommendedName>
</protein>